<dbReference type="InterPro" id="IPR042095">
    <property type="entry name" value="SUMF_sf"/>
</dbReference>
<evidence type="ECO:0000259" key="1">
    <source>
        <dbReference type="Pfam" id="PF03781"/>
    </source>
</evidence>
<dbReference type="RefSeq" id="WP_083194682.1">
    <property type="nucleotide sequence ID" value="NZ_CP014224.1"/>
</dbReference>
<dbReference type="GO" id="GO:0120147">
    <property type="term" value="F:formylglycine-generating oxidase activity"/>
    <property type="evidence" value="ECO:0007669"/>
    <property type="project" value="TreeGrafter"/>
</dbReference>
<sequence length="319" mass="36000">MDNIALAIKLYPMKYLLSLLSIAVLTSCNTQTKNKKEQTTTTAPIEQIENNANTKNEVSADTSKMIYFKGGNITIGANDRTPIETPAFSKEIAPFYLDTYLVTVADFRKFIEATNYVTEAENYGDSGVFDFKNLRWELLKGTYWEYPLGPNGEKAIDNHPVTHISWNDATAYANWAGKRLPTEYEWEFAAKNGENIKYPWGNTVSVDGKPMANIWDGKTIQDQKVEDGYFYTSPVGTFPKSKSGLYDMVGNVWQWTATTFAPYSNEIPYNKSEQTKVTRGGSFMYDEALELSYTTTFRGQNTVDSSIFNMGFRCAKSAE</sequence>
<dbReference type="Proteomes" id="UP000092967">
    <property type="component" value="Chromosome"/>
</dbReference>
<feature type="domain" description="Sulfatase-modifying factor enzyme-like" evidence="1">
    <location>
        <begin position="63"/>
        <end position="316"/>
    </location>
</feature>
<dbReference type="InterPro" id="IPR016187">
    <property type="entry name" value="CTDL_fold"/>
</dbReference>
<dbReference type="PANTHER" id="PTHR23150:SF19">
    <property type="entry name" value="FORMYLGLYCINE-GENERATING ENZYME"/>
    <property type="match status" value="1"/>
</dbReference>
<organism evidence="2 3">
    <name type="scientific">Wenyingzhuangia fucanilytica</name>
    <dbReference type="NCBI Taxonomy" id="1790137"/>
    <lineage>
        <taxon>Bacteria</taxon>
        <taxon>Pseudomonadati</taxon>
        <taxon>Bacteroidota</taxon>
        <taxon>Flavobacteriia</taxon>
        <taxon>Flavobacteriales</taxon>
        <taxon>Flavobacteriaceae</taxon>
        <taxon>Wenyingzhuangia</taxon>
    </lineage>
</organism>
<dbReference type="InterPro" id="IPR051043">
    <property type="entry name" value="Sulfatase_Mod_Factor_Kinase"/>
</dbReference>
<dbReference type="SUPFAM" id="SSF56436">
    <property type="entry name" value="C-type lectin-like"/>
    <property type="match status" value="1"/>
</dbReference>
<dbReference type="Gene3D" id="3.90.1580.10">
    <property type="entry name" value="paralog of FGE (formylglycine-generating enzyme)"/>
    <property type="match status" value="1"/>
</dbReference>
<reference evidence="2 3" key="1">
    <citation type="submission" date="2016-02" db="EMBL/GenBank/DDBJ databases">
        <authorList>
            <person name="Wen L."/>
            <person name="He K."/>
            <person name="Yang H."/>
        </authorList>
    </citation>
    <scope>NUCLEOTIDE SEQUENCE [LARGE SCALE GENOMIC DNA]</scope>
    <source>
        <strain evidence="2 3">CZ1127</strain>
    </source>
</reference>
<dbReference type="InterPro" id="IPR005532">
    <property type="entry name" value="SUMF_dom"/>
</dbReference>
<dbReference type="AlphaFoldDB" id="A0A1B1Y929"/>
<name>A0A1B1Y929_9FLAO</name>
<dbReference type="Pfam" id="PF03781">
    <property type="entry name" value="FGE-sulfatase"/>
    <property type="match status" value="1"/>
</dbReference>
<keyword evidence="3" id="KW-1185">Reference proteome</keyword>
<accession>A0A1B1Y929</accession>
<dbReference type="OrthoDB" id="9768004at2"/>
<evidence type="ECO:0000313" key="2">
    <source>
        <dbReference type="EMBL" id="ANW97254.1"/>
    </source>
</evidence>
<dbReference type="PANTHER" id="PTHR23150">
    <property type="entry name" value="SULFATASE MODIFYING FACTOR 1, 2"/>
    <property type="match status" value="1"/>
</dbReference>
<evidence type="ECO:0000313" key="3">
    <source>
        <dbReference type="Proteomes" id="UP000092967"/>
    </source>
</evidence>
<dbReference type="EMBL" id="CP014224">
    <property type="protein sequence ID" value="ANW97254.1"/>
    <property type="molecule type" value="Genomic_DNA"/>
</dbReference>
<proteinExistence type="predicted"/>
<dbReference type="KEGG" id="wfu:AXE80_13550"/>
<protein>
    <recommendedName>
        <fullName evidence="1">Sulfatase-modifying factor enzyme-like domain-containing protein</fullName>
    </recommendedName>
</protein>
<gene>
    <name evidence="2" type="ORF">AXE80_13550</name>
</gene>
<dbReference type="STRING" id="1790137.AXE80_13550"/>